<name>X1JW02_9ZZZZ</name>
<dbReference type="GO" id="GO:0016757">
    <property type="term" value="F:glycosyltransferase activity"/>
    <property type="evidence" value="ECO:0007669"/>
    <property type="project" value="InterPro"/>
</dbReference>
<dbReference type="Gene3D" id="3.40.50.2000">
    <property type="entry name" value="Glycogen Phosphorylase B"/>
    <property type="match status" value="2"/>
</dbReference>
<sequence>GVKRARAIFVLSNQMKWEVRKLYGKEAMVLKGAFPSEIFNYKPQQDMKHRLAVHDKKIILSVCRLAPKKRVDLLIKAFKKVSQRFNDVILVIGGVGQKEEKFKKLAIRLNIAGKVEFVGYIKEEELWDYYTSCDVFAHPDHADFAIAPYEALALQKNVVWSTEMEVDEILANNRHIFVAEPTTDAFAQAIEKALATNVTEENDLSCYTWDKYFEAILEQLYLVNRSRFQKET</sequence>
<dbReference type="InterPro" id="IPR050194">
    <property type="entry name" value="Glycosyltransferase_grp1"/>
</dbReference>
<dbReference type="PANTHER" id="PTHR45947">
    <property type="entry name" value="SULFOQUINOVOSYL TRANSFERASE SQD2"/>
    <property type="match status" value="1"/>
</dbReference>
<dbReference type="AlphaFoldDB" id="X1JW02"/>
<protein>
    <recommendedName>
        <fullName evidence="1">Glycosyl transferase family 1 domain-containing protein</fullName>
    </recommendedName>
</protein>
<evidence type="ECO:0000313" key="2">
    <source>
        <dbReference type="EMBL" id="GAH98936.1"/>
    </source>
</evidence>
<feature type="non-terminal residue" evidence="2">
    <location>
        <position position="1"/>
    </location>
</feature>
<gene>
    <name evidence="2" type="ORF">S06H3_04702</name>
</gene>
<dbReference type="Pfam" id="PF00534">
    <property type="entry name" value="Glycos_transf_1"/>
    <property type="match status" value="1"/>
</dbReference>
<dbReference type="InterPro" id="IPR001296">
    <property type="entry name" value="Glyco_trans_1"/>
</dbReference>
<reference evidence="2" key="1">
    <citation type="journal article" date="2014" name="Front. Microbiol.">
        <title>High frequency of phylogenetically diverse reductive dehalogenase-homologous genes in deep subseafloor sedimentary metagenomes.</title>
        <authorList>
            <person name="Kawai M."/>
            <person name="Futagami T."/>
            <person name="Toyoda A."/>
            <person name="Takaki Y."/>
            <person name="Nishi S."/>
            <person name="Hori S."/>
            <person name="Arai W."/>
            <person name="Tsubouchi T."/>
            <person name="Morono Y."/>
            <person name="Uchiyama I."/>
            <person name="Ito T."/>
            <person name="Fujiyama A."/>
            <person name="Inagaki F."/>
            <person name="Takami H."/>
        </authorList>
    </citation>
    <scope>NUCLEOTIDE SEQUENCE</scope>
    <source>
        <strain evidence="2">Expedition CK06-06</strain>
    </source>
</reference>
<comment type="caution">
    <text evidence="2">The sequence shown here is derived from an EMBL/GenBank/DDBJ whole genome shotgun (WGS) entry which is preliminary data.</text>
</comment>
<organism evidence="2">
    <name type="scientific">marine sediment metagenome</name>
    <dbReference type="NCBI Taxonomy" id="412755"/>
    <lineage>
        <taxon>unclassified sequences</taxon>
        <taxon>metagenomes</taxon>
        <taxon>ecological metagenomes</taxon>
    </lineage>
</organism>
<evidence type="ECO:0000259" key="1">
    <source>
        <dbReference type="Pfam" id="PF00534"/>
    </source>
</evidence>
<proteinExistence type="predicted"/>
<dbReference type="PANTHER" id="PTHR45947:SF3">
    <property type="entry name" value="SULFOQUINOVOSYL TRANSFERASE SQD2"/>
    <property type="match status" value="1"/>
</dbReference>
<dbReference type="SUPFAM" id="SSF53756">
    <property type="entry name" value="UDP-Glycosyltransferase/glycogen phosphorylase"/>
    <property type="match status" value="1"/>
</dbReference>
<accession>X1JW02</accession>
<dbReference type="EMBL" id="BARV01001673">
    <property type="protein sequence ID" value="GAH98936.1"/>
    <property type="molecule type" value="Genomic_DNA"/>
</dbReference>
<feature type="domain" description="Glycosyl transferase family 1" evidence="1">
    <location>
        <begin position="48"/>
        <end position="197"/>
    </location>
</feature>